<name>F7XPF1_METZD</name>
<evidence type="ECO:0000313" key="1">
    <source>
        <dbReference type="EMBL" id="AEH60279.1"/>
    </source>
</evidence>
<proteinExistence type="predicted"/>
<dbReference type="HOGENOM" id="CLU_3075425_0_0_2"/>
<reference evidence="1 2" key="1">
    <citation type="submission" date="2010-07" db="EMBL/GenBank/DDBJ databases">
        <title>The complete genome of Methanosalsum zhilinae DSM 4017.</title>
        <authorList>
            <consortium name="US DOE Joint Genome Institute (JGI-PGF)"/>
            <person name="Lucas S."/>
            <person name="Copeland A."/>
            <person name="Lapidus A."/>
            <person name="Glavina del Rio T."/>
            <person name="Dalin E."/>
            <person name="Tice H."/>
            <person name="Bruce D."/>
            <person name="Goodwin L."/>
            <person name="Pitluck S."/>
            <person name="Kyrpides N."/>
            <person name="Mavromatis K."/>
            <person name="Ovchinnikova G."/>
            <person name="Daligault H."/>
            <person name="Detter J.C."/>
            <person name="Han C."/>
            <person name="Tapia R."/>
            <person name="Larimer F."/>
            <person name="Land M."/>
            <person name="Hauser L."/>
            <person name="Markowitz V."/>
            <person name="Cheng J.-F."/>
            <person name="Hugenholtz P."/>
            <person name="Woyke T."/>
            <person name="Wu D."/>
            <person name="Spring S."/>
            <person name="Schueler E."/>
            <person name="Brambilla E."/>
            <person name="Klenk H.-P."/>
            <person name="Eisen J.A."/>
        </authorList>
    </citation>
    <scope>NUCLEOTIDE SEQUENCE [LARGE SCALE GENOMIC DNA]</scope>
    <source>
        <strain evidence="2">DSM 4017 / NBRC 107636 / OCM 62 / WeN5</strain>
    </source>
</reference>
<dbReference type="GeneID" id="43327268"/>
<gene>
    <name evidence="1" type="ordered locus">Mzhil_0404</name>
</gene>
<keyword evidence="2" id="KW-1185">Reference proteome</keyword>
<dbReference type="AlphaFoldDB" id="F7XPF1"/>
<organism evidence="1 2">
    <name type="scientific">Methanosalsum zhilinae (strain DSM 4017 / NBRC 107636 / OCM 62 / WeN5)</name>
    <name type="common">Methanohalophilus zhilinae</name>
    <dbReference type="NCBI Taxonomy" id="679901"/>
    <lineage>
        <taxon>Archaea</taxon>
        <taxon>Methanobacteriati</taxon>
        <taxon>Methanobacteriota</taxon>
        <taxon>Stenosarchaea group</taxon>
        <taxon>Methanomicrobia</taxon>
        <taxon>Methanosarcinales</taxon>
        <taxon>Methanosarcinaceae</taxon>
        <taxon>Methanosalsum</taxon>
    </lineage>
</organism>
<sequence>MAEMLQAQKTVEMDESINIKMEVLTEEDVINLKEREEEGFYSCGGQAFIRLR</sequence>
<dbReference type="Proteomes" id="UP000006622">
    <property type="component" value="Chromosome"/>
</dbReference>
<dbReference type="KEGG" id="mzh:Mzhil_0404"/>
<accession>F7XPF1</accession>
<dbReference type="EMBL" id="CP002101">
    <property type="protein sequence ID" value="AEH60279.1"/>
    <property type="molecule type" value="Genomic_DNA"/>
</dbReference>
<dbReference type="RefSeq" id="WP_013897718.1">
    <property type="nucleotide sequence ID" value="NC_015676.1"/>
</dbReference>
<evidence type="ECO:0000313" key="2">
    <source>
        <dbReference type="Proteomes" id="UP000006622"/>
    </source>
</evidence>
<protein>
    <submittedName>
        <fullName evidence="1">Uncharacterized protein</fullName>
    </submittedName>
</protein>